<dbReference type="Proteomes" id="UP000603453">
    <property type="component" value="Unassembled WGS sequence"/>
</dbReference>
<keyword evidence="5" id="KW-0808">Transferase</keyword>
<evidence type="ECO:0000256" key="3">
    <source>
        <dbReference type="ARBA" id="ARBA00022475"/>
    </source>
</evidence>
<evidence type="ECO:0000256" key="7">
    <source>
        <dbReference type="ARBA" id="ARBA00022989"/>
    </source>
</evidence>
<protein>
    <recommendedName>
        <fullName evidence="2">chitin synthase</fullName>
        <ecNumber evidence="2">2.4.1.16</ecNumber>
    </recommendedName>
</protein>
<comment type="caution">
    <text evidence="13">The sequence shown here is derived from an EMBL/GenBank/DDBJ whole genome shotgun (WGS) entry which is preliminary data.</text>
</comment>
<feature type="transmembrane region" description="Helical" evidence="11">
    <location>
        <begin position="1054"/>
        <end position="1073"/>
    </location>
</feature>
<dbReference type="GO" id="GO:0006031">
    <property type="term" value="P:chitin biosynthetic process"/>
    <property type="evidence" value="ECO:0007669"/>
    <property type="project" value="TreeGrafter"/>
</dbReference>
<sequence length="1316" mass="147525">MEISFSNLSLASAAASNNGDSSNPNNLPRRTGSLVRPERSRIDSQHPQYHTRKRVLNNEDYYTPAGDRSAPARRSVIRRGLLGVEDDDRQHQSNIEYTTNKTSNSCDTWKAFCYLVTCCCPPPILKAMGKKDQSAQMAYREKIGLVVIILGIMAFVGFLTFGFTQVVCPRPPLSFRVESITSGYVIIHGWAYLLASWNGHPAIPGITDKQTNVIYEPINAGGKDASFLFQNINQNCASIIMPKNLGAIIGKGDTPSYFPCQLIDYTTPPPSASTYSNQSACHLNPQTHTTFNTMKANGILNSNGNYDKSGRVYYDWTDVNSTTHLAVFNSYVLNLNLLQSIPQSVFTFPADGLIQSMVQNSSLYGGQDITHIIATHRTLSKQWKSEAQCLLDIIKVGEIDTKSFGCIASDVVLYTSLIVILGVILVKFGLAVVFGWFLSWKLGNFKKEGKTTYQERMRRDNEIEDWTTGINVPAEAIRPHQGSHKYPSYNSNSNLDKKRSIIPKKSRFTQPDTGSMHFNSVERPGSTIWKQSNTGSRIFGNSNAINTGSGIISPRPTGSNSENSRSVTASPLSRRSSRTSRSSITQSLQTTTSCPYELSPHAVKQPAAEFMPFGFSLAHTICLVTCYSEGEDGLRTTLDSIATTDYPNSHKLILVIADGIITGHGNAMSTPDICVSMMHDFLVEPANVEACSYVAIADGTKRHNMAKVYAGYYRYNDNTVDRDSQQRVPMITIVKCGTPEEREKESKPGNRGKRDGQVILMSFLQKVMFDERMTELEYEFFTNVWRIAGVSPDKYEIVLMVDADTKVYPDALSRLISCMVNDSEVMGLCGETKIGNKTDSWVSMIQVFEYYISHHQSKAFESIFGNVTCLPGCFCMYRIKAPKGNNGHWVPILANPDIIEHYSENVVDTLHKKNLLLLGEDRYLSTLMLKTFPRRKMLFVPQAVCKTVVPDSFAVLLSQRRRWINSTIHNLMELVFVRDLCGTFCFSMQFVVFMELVGTLALPAAISFTLYLIILACIGQPAVLSLILLALILGLPAVLILMTSRKLVYVGWMLIYLVSLPIWNFVLPSYAYWHFDDFTWGETRKVEGEGKDNHGDKDGEFDSSQIVMKKWADFERDRKMREEDERSRALVQQHLSTPLSRWSPYSRLTPNSTDLSLEIDNSTLSTLIGSTLGNNSPRIGVSNNQPPIPTSSRRRERPTYDGNSNNEGEDEDDEDELDEDDEEEDDDDRSSVLSEEESIHVRQWRRSLDILGEAGPSSFDIDLPMITKDDEYEDDWQANIMDSFKKKKTDKEESPSHKDKADSIADSKASISDKEE</sequence>
<feature type="region of interest" description="Disordered" evidence="10">
    <location>
        <begin position="14"/>
        <end position="55"/>
    </location>
</feature>
<evidence type="ECO:0000256" key="4">
    <source>
        <dbReference type="ARBA" id="ARBA00022676"/>
    </source>
</evidence>
<reference evidence="13" key="1">
    <citation type="submission" date="2020-12" db="EMBL/GenBank/DDBJ databases">
        <title>Metabolic potential, ecology and presence of endohyphal bacteria is reflected in genomic diversity of Mucoromycotina.</title>
        <authorList>
            <person name="Muszewska A."/>
            <person name="Okrasinska A."/>
            <person name="Steczkiewicz K."/>
            <person name="Drgas O."/>
            <person name="Orlowska M."/>
            <person name="Perlinska-Lenart U."/>
            <person name="Aleksandrzak-Piekarczyk T."/>
            <person name="Szatraj K."/>
            <person name="Zielenkiewicz U."/>
            <person name="Pilsyk S."/>
            <person name="Malc E."/>
            <person name="Mieczkowski P."/>
            <person name="Kruszewska J.S."/>
            <person name="Biernat P."/>
            <person name="Pawlowska J."/>
        </authorList>
    </citation>
    <scope>NUCLEOTIDE SEQUENCE</scope>
    <source>
        <strain evidence="13">WA0000017839</strain>
    </source>
</reference>
<feature type="compositionally biased region" description="Low complexity" evidence="10">
    <location>
        <begin position="14"/>
        <end position="27"/>
    </location>
</feature>
<feature type="transmembrane region" description="Helical" evidence="11">
    <location>
        <begin position="996"/>
        <end position="1016"/>
    </location>
</feature>
<keyword evidence="4" id="KW-0328">Glycosyltransferase</keyword>
<evidence type="ECO:0000256" key="11">
    <source>
        <dbReference type="SAM" id="Phobius"/>
    </source>
</evidence>
<keyword evidence="6 11" id="KW-0812">Transmembrane</keyword>
<feature type="domain" description="Chitin synthase 4-like" evidence="12">
    <location>
        <begin position="312"/>
        <end position="397"/>
    </location>
</feature>
<evidence type="ECO:0000259" key="12">
    <source>
        <dbReference type="Pfam" id="PF22997"/>
    </source>
</evidence>
<feature type="compositionally biased region" description="Polar residues" evidence="10">
    <location>
        <begin position="1172"/>
        <end position="1185"/>
    </location>
</feature>
<dbReference type="InterPro" id="IPR054295">
    <property type="entry name" value="CHS4-like_dom"/>
</dbReference>
<feature type="region of interest" description="Disordered" evidence="10">
    <location>
        <begin position="1283"/>
        <end position="1316"/>
    </location>
</feature>
<feature type="compositionally biased region" description="Low complexity" evidence="10">
    <location>
        <begin position="579"/>
        <end position="591"/>
    </location>
</feature>
<dbReference type="SUPFAM" id="SSF53448">
    <property type="entry name" value="Nucleotide-diphospho-sugar transferases"/>
    <property type="match status" value="1"/>
</dbReference>
<evidence type="ECO:0000256" key="2">
    <source>
        <dbReference type="ARBA" id="ARBA00012543"/>
    </source>
</evidence>
<evidence type="ECO:0000313" key="14">
    <source>
        <dbReference type="Proteomes" id="UP000603453"/>
    </source>
</evidence>
<dbReference type="Pfam" id="PF22997">
    <property type="entry name" value="CHS4"/>
    <property type="match status" value="1"/>
</dbReference>
<keyword evidence="14" id="KW-1185">Reference proteome</keyword>
<dbReference type="Gene3D" id="3.90.550.10">
    <property type="entry name" value="Spore Coat Polysaccharide Biosynthesis Protein SpsA, Chain A"/>
    <property type="match status" value="1"/>
</dbReference>
<dbReference type="OrthoDB" id="370884at2759"/>
<dbReference type="InterPro" id="IPR029044">
    <property type="entry name" value="Nucleotide-diphossugar_trans"/>
</dbReference>
<dbReference type="PANTHER" id="PTHR22914">
    <property type="entry name" value="CHITIN SYNTHASE"/>
    <property type="match status" value="1"/>
</dbReference>
<feature type="transmembrane region" description="Helical" evidence="11">
    <location>
        <begin position="411"/>
        <end position="438"/>
    </location>
</feature>
<feature type="compositionally biased region" description="Polar residues" evidence="10">
    <location>
        <begin position="528"/>
        <end position="571"/>
    </location>
</feature>
<evidence type="ECO:0000256" key="5">
    <source>
        <dbReference type="ARBA" id="ARBA00022679"/>
    </source>
</evidence>
<evidence type="ECO:0000313" key="13">
    <source>
        <dbReference type="EMBL" id="KAG2206119.1"/>
    </source>
</evidence>
<evidence type="ECO:0000256" key="10">
    <source>
        <dbReference type="SAM" id="MobiDB-lite"/>
    </source>
</evidence>
<keyword evidence="8 11" id="KW-0472">Membrane</keyword>
<feature type="region of interest" description="Disordered" evidence="10">
    <location>
        <begin position="1172"/>
        <end position="1266"/>
    </location>
</feature>
<dbReference type="GO" id="GO:0030428">
    <property type="term" value="C:cell septum"/>
    <property type="evidence" value="ECO:0007669"/>
    <property type="project" value="TreeGrafter"/>
</dbReference>
<dbReference type="GO" id="GO:0005886">
    <property type="term" value="C:plasma membrane"/>
    <property type="evidence" value="ECO:0007669"/>
    <property type="project" value="UniProtKB-SubCell"/>
</dbReference>
<dbReference type="CDD" id="cd04190">
    <property type="entry name" value="Chitin_synth_C"/>
    <property type="match status" value="1"/>
</dbReference>
<feature type="compositionally biased region" description="Acidic residues" evidence="10">
    <location>
        <begin position="1207"/>
        <end position="1228"/>
    </location>
</feature>
<name>A0A8H7R850_9FUNG</name>
<feature type="transmembrane region" description="Helical" evidence="11">
    <location>
        <begin position="1022"/>
        <end position="1042"/>
    </location>
</feature>
<keyword evidence="3" id="KW-1003">Cell membrane</keyword>
<proteinExistence type="predicted"/>
<feature type="region of interest" description="Disordered" evidence="10">
    <location>
        <begin position="505"/>
        <end position="591"/>
    </location>
</feature>
<feature type="transmembrane region" description="Helical" evidence="11">
    <location>
        <begin position="143"/>
        <end position="163"/>
    </location>
</feature>
<keyword evidence="7 11" id="KW-1133">Transmembrane helix</keyword>
<comment type="subcellular location">
    <subcellularLocation>
        <location evidence="1">Cell membrane</location>
        <topology evidence="1">Multi-pass membrane protein</topology>
    </subcellularLocation>
</comment>
<dbReference type="EMBL" id="JAEPRD010000032">
    <property type="protein sequence ID" value="KAG2206119.1"/>
    <property type="molecule type" value="Genomic_DNA"/>
</dbReference>
<dbReference type="InterPro" id="IPR004835">
    <property type="entry name" value="Chitin_synth"/>
</dbReference>
<evidence type="ECO:0000256" key="1">
    <source>
        <dbReference type="ARBA" id="ARBA00004651"/>
    </source>
</evidence>
<evidence type="ECO:0000256" key="6">
    <source>
        <dbReference type="ARBA" id="ARBA00022692"/>
    </source>
</evidence>
<gene>
    <name evidence="13" type="ORF">INT47_003768</name>
</gene>
<accession>A0A8H7R850</accession>
<evidence type="ECO:0000256" key="9">
    <source>
        <dbReference type="ARBA" id="ARBA00023180"/>
    </source>
</evidence>
<dbReference type="GO" id="GO:0004100">
    <property type="term" value="F:chitin synthase activity"/>
    <property type="evidence" value="ECO:0007669"/>
    <property type="project" value="UniProtKB-EC"/>
</dbReference>
<feature type="compositionally biased region" description="Polar residues" evidence="10">
    <location>
        <begin position="508"/>
        <end position="518"/>
    </location>
</feature>
<feature type="compositionally biased region" description="Basic and acidic residues" evidence="10">
    <location>
        <begin position="1289"/>
        <end position="1316"/>
    </location>
</feature>
<dbReference type="Pfam" id="PF03142">
    <property type="entry name" value="Chitin_synth_2"/>
    <property type="match status" value="1"/>
</dbReference>
<organism evidence="13 14">
    <name type="scientific">Mucor saturninus</name>
    <dbReference type="NCBI Taxonomy" id="64648"/>
    <lineage>
        <taxon>Eukaryota</taxon>
        <taxon>Fungi</taxon>
        <taxon>Fungi incertae sedis</taxon>
        <taxon>Mucoromycota</taxon>
        <taxon>Mucoromycotina</taxon>
        <taxon>Mucoromycetes</taxon>
        <taxon>Mucorales</taxon>
        <taxon>Mucorineae</taxon>
        <taxon>Mucoraceae</taxon>
        <taxon>Mucor</taxon>
    </lineage>
</organism>
<keyword evidence="9" id="KW-0325">Glycoprotein</keyword>
<evidence type="ECO:0000256" key="8">
    <source>
        <dbReference type="ARBA" id="ARBA00023136"/>
    </source>
</evidence>
<dbReference type="PANTHER" id="PTHR22914:SF16">
    <property type="entry name" value="CHITIN SYNTHASE 3"/>
    <property type="match status" value="1"/>
</dbReference>
<dbReference type="EC" id="2.4.1.16" evidence="2"/>